<keyword evidence="3" id="KW-1003">Cell membrane</keyword>
<dbReference type="PANTHER" id="PTHR32322">
    <property type="entry name" value="INNER MEMBRANE TRANSPORTER"/>
    <property type="match status" value="1"/>
</dbReference>
<evidence type="ECO:0000256" key="6">
    <source>
        <dbReference type="ARBA" id="ARBA00023136"/>
    </source>
</evidence>
<evidence type="ECO:0000313" key="10">
    <source>
        <dbReference type="Proteomes" id="UP001357223"/>
    </source>
</evidence>
<feature type="transmembrane region" description="Helical" evidence="7">
    <location>
        <begin position="179"/>
        <end position="200"/>
    </location>
</feature>
<dbReference type="RefSeq" id="WP_338448921.1">
    <property type="nucleotide sequence ID" value="NZ_CP137640.1"/>
</dbReference>
<evidence type="ECO:0000256" key="5">
    <source>
        <dbReference type="ARBA" id="ARBA00022989"/>
    </source>
</evidence>
<evidence type="ECO:0000259" key="8">
    <source>
        <dbReference type="Pfam" id="PF00892"/>
    </source>
</evidence>
<feature type="transmembrane region" description="Helical" evidence="7">
    <location>
        <begin position="245"/>
        <end position="264"/>
    </location>
</feature>
<evidence type="ECO:0000256" key="4">
    <source>
        <dbReference type="ARBA" id="ARBA00022692"/>
    </source>
</evidence>
<dbReference type="PANTHER" id="PTHR32322:SF18">
    <property type="entry name" value="S-ADENOSYLMETHIONINE_S-ADENOSYLHOMOCYSTEINE TRANSPORTER"/>
    <property type="match status" value="1"/>
</dbReference>
<sequence length="308" mass="33537">MGKMSKPKAAFAIAFVVLIWGLCWPIYKIALEYTPPFLFAGMRTLLGGIMLAFVLLPGWRKIQWKKTWPIYMISSFFNIMIFNGVQTFGLQFLPSGLFSVIVYLQPVLVVLLAWLWLKESLSPIKIAGMIIGFIGVVVVSLDGISGNISILGIILAFVTGAGWAVGVVYVKKTSSQVDGLWLVALQNIFGGVILSGIGLGTGEGLSEIVWNVPYVSSLLYGAILGVTGATAVYFKLMNSGESSKVSSFTFLVPLISVGIGTLFLGEPFTISLFSGLVLILLSIYMINRKGSQKMRKTIVEELDHVENY</sequence>
<evidence type="ECO:0000256" key="7">
    <source>
        <dbReference type="SAM" id="Phobius"/>
    </source>
</evidence>
<keyword evidence="6 7" id="KW-0472">Membrane</keyword>
<dbReference type="InterPro" id="IPR037185">
    <property type="entry name" value="EmrE-like"/>
</dbReference>
<comment type="subcellular location">
    <subcellularLocation>
        <location evidence="1">Cell membrane</location>
        <topology evidence="1">Multi-pass membrane protein</topology>
    </subcellularLocation>
</comment>
<keyword evidence="5 7" id="KW-1133">Transmembrane helix</keyword>
<feature type="transmembrane region" description="Helical" evidence="7">
    <location>
        <begin position="68"/>
        <end position="85"/>
    </location>
</feature>
<dbReference type="SUPFAM" id="SSF103481">
    <property type="entry name" value="Multidrug resistance efflux transporter EmrE"/>
    <property type="match status" value="2"/>
</dbReference>
<evidence type="ECO:0000256" key="1">
    <source>
        <dbReference type="ARBA" id="ARBA00004651"/>
    </source>
</evidence>
<accession>A0ABZ2CBW2</accession>
<protein>
    <submittedName>
        <fullName evidence="9">DMT family transporter</fullName>
    </submittedName>
</protein>
<feature type="transmembrane region" description="Helical" evidence="7">
    <location>
        <begin position="124"/>
        <end position="144"/>
    </location>
</feature>
<feature type="transmembrane region" description="Helical" evidence="7">
    <location>
        <begin position="150"/>
        <end position="170"/>
    </location>
</feature>
<feature type="domain" description="EamA" evidence="8">
    <location>
        <begin position="151"/>
        <end position="287"/>
    </location>
</feature>
<feature type="transmembrane region" description="Helical" evidence="7">
    <location>
        <begin position="97"/>
        <end position="117"/>
    </location>
</feature>
<gene>
    <name evidence="9" type="ORF">R4Z09_22285</name>
</gene>
<evidence type="ECO:0000313" key="9">
    <source>
        <dbReference type="EMBL" id="WVX79990.1"/>
    </source>
</evidence>
<feature type="transmembrane region" description="Helical" evidence="7">
    <location>
        <begin position="270"/>
        <end position="287"/>
    </location>
</feature>
<keyword evidence="10" id="KW-1185">Reference proteome</keyword>
<keyword evidence="4 7" id="KW-0812">Transmembrane</keyword>
<dbReference type="EMBL" id="CP137640">
    <property type="protein sequence ID" value="WVX79990.1"/>
    <property type="molecule type" value="Genomic_DNA"/>
</dbReference>
<dbReference type="Gene3D" id="1.10.3730.20">
    <property type="match status" value="1"/>
</dbReference>
<proteinExistence type="inferred from homology"/>
<reference evidence="9 10" key="1">
    <citation type="submission" date="2023-10" db="EMBL/GenBank/DDBJ databases">
        <title>Niallia locisalis sp.nov. isolated from a salt pond sample.</title>
        <authorList>
            <person name="Li X.-J."/>
            <person name="Dong L."/>
        </authorList>
    </citation>
    <scope>NUCLEOTIDE SEQUENCE [LARGE SCALE GENOMIC DNA]</scope>
    <source>
        <strain evidence="9 10">DSM 29761</strain>
    </source>
</reference>
<evidence type="ECO:0000256" key="3">
    <source>
        <dbReference type="ARBA" id="ARBA00022475"/>
    </source>
</evidence>
<dbReference type="Pfam" id="PF00892">
    <property type="entry name" value="EamA"/>
    <property type="match status" value="2"/>
</dbReference>
<dbReference type="InterPro" id="IPR000620">
    <property type="entry name" value="EamA_dom"/>
</dbReference>
<feature type="transmembrane region" description="Helical" evidence="7">
    <location>
        <begin position="35"/>
        <end position="56"/>
    </location>
</feature>
<dbReference type="Proteomes" id="UP001357223">
    <property type="component" value="Chromosome"/>
</dbReference>
<feature type="transmembrane region" description="Helical" evidence="7">
    <location>
        <begin position="212"/>
        <end position="233"/>
    </location>
</feature>
<dbReference type="InterPro" id="IPR050638">
    <property type="entry name" value="AA-Vitamin_Transporters"/>
</dbReference>
<evidence type="ECO:0000256" key="2">
    <source>
        <dbReference type="ARBA" id="ARBA00007362"/>
    </source>
</evidence>
<name>A0ABZ2CBW2_9BACI</name>
<organism evidence="9 10">
    <name type="scientific">Niallia oryzisoli</name>
    <dbReference type="NCBI Taxonomy" id="1737571"/>
    <lineage>
        <taxon>Bacteria</taxon>
        <taxon>Bacillati</taxon>
        <taxon>Bacillota</taxon>
        <taxon>Bacilli</taxon>
        <taxon>Bacillales</taxon>
        <taxon>Bacillaceae</taxon>
        <taxon>Niallia</taxon>
    </lineage>
</organism>
<feature type="domain" description="EamA" evidence="8">
    <location>
        <begin position="9"/>
        <end position="140"/>
    </location>
</feature>
<comment type="similarity">
    <text evidence="2">Belongs to the EamA transporter family.</text>
</comment>